<dbReference type="GO" id="GO:0003677">
    <property type="term" value="F:DNA binding"/>
    <property type="evidence" value="ECO:0007669"/>
    <property type="project" value="InterPro"/>
</dbReference>
<dbReference type="Gene3D" id="3.70.10.10">
    <property type="match status" value="1"/>
</dbReference>
<sequence>MSSQGCLFFAEIKRGYVIKTLTDVLAGSFNRVTFSVTEDGIFLRECDKDKSILFDVKLYREKFMKFKCDVPLVFSINVKHVQRLIRSLKKKDSLILRIAHGAKNAPADTLGITIRPTSTNKSEGVRIETSNVKFQIEECRPTIGIPKAKFYRYPYVIDAADFQKVKRIAALDKKIKIAIQGDNYLSFSCDRDCYATGLIFGEPRAVPASVDADAEESAAEESDVDSDSSQEEPAPFGSSREDFNEAARAEDSDGGSSSDDDSDDDGKGGDGRYHGDGGYYEQTFHSSLFNHLVKLPGLCSQMQFYEPTDGYPLRIKMEAGRLGDVEVYIKDIRLLVQDQIQMAAQPQVEKFRE</sequence>
<dbReference type="SUPFAM" id="SSF55979">
    <property type="entry name" value="DNA clamp"/>
    <property type="match status" value="1"/>
</dbReference>
<evidence type="ECO:0000256" key="1">
    <source>
        <dbReference type="SAM" id="MobiDB-lite"/>
    </source>
</evidence>
<evidence type="ECO:0000259" key="2">
    <source>
        <dbReference type="Pfam" id="PF00705"/>
    </source>
</evidence>
<organism evidence="3">
    <name type="scientific">Marseillevirus LCMAC103</name>
    <dbReference type="NCBI Taxonomy" id="2506604"/>
    <lineage>
        <taxon>Viruses</taxon>
        <taxon>Varidnaviria</taxon>
        <taxon>Bamfordvirae</taxon>
        <taxon>Nucleocytoviricota</taxon>
        <taxon>Megaviricetes</taxon>
        <taxon>Pimascovirales</taxon>
        <taxon>Pimascovirales incertae sedis</taxon>
        <taxon>Marseilleviridae</taxon>
    </lineage>
</organism>
<name>A0A481YUA5_9VIRU</name>
<dbReference type="Pfam" id="PF00705">
    <property type="entry name" value="PCNA_N"/>
    <property type="match status" value="1"/>
</dbReference>
<dbReference type="GO" id="GO:0006275">
    <property type="term" value="P:regulation of DNA replication"/>
    <property type="evidence" value="ECO:0007669"/>
    <property type="project" value="InterPro"/>
</dbReference>
<gene>
    <name evidence="3" type="ORF">LCMAC103_01200</name>
</gene>
<proteinExistence type="predicted"/>
<reference evidence="3" key="1">
    <citation type="journal article" date="2019" name="MBio">
        <title>Virus Genomes from Deep Sea Sediments Expand the Ocean Megavirome and Support Independent Origins of Viral Gigantism.</title>
        <authorList>
            <person name="Backstrom D."/>
            <person name="Yutin N."/>
            <person name="Jorgensen S.L."/>
            <person name="Dharamshi J."/>
            <person name="Homa F."/>
            <person name="Zaremba-Niedwiedzka K."/>
            <person name="Spang A."/>
            <person name="Wolf Y.I."/>
            <person name="Koonin E.V."/>
            <person name="Ettema T.J."/>
        </authorList>
    </citation>
    <scope>NUCLEOTIDE SEQUENCE</scope>
</reference>
<feature type="compositionally biased region" description="Basic and acidic residues" evidence="1">
    <location>
        <begin position="239"/>
        <end position="251"/>
    </location>
</feature>
<dbReference type="InterPro" id="IPR046938">
    <property type="entry name" value="DNA_clamp_sf"/>
</dbReference>
<accession>A0A481YUA5</accession>
<feature type="compositionally biased region" description="Basic and acidic residues" evidence="1">
    <location>
        <begin position="265"/>
        <end position="274"/>
    </location>
</feature>
<dbReference type="EMBL" id="MK500336">
    <property type="protein sequence ID" value="QBK86788.1"/>
    <property type="molecule type" value="Genomic_DNA"/>
</dbReference>
<dbReference type="InterPro" id="IPR022648">
    <property type="entry name" value="Pr_cel_nuc_antig_N"/>
</dbReference>
<feature type="region of interest" description="Disordered" evidence="1">
    <location>
        <begin position="209"/>
        <end position="274"/>
    </location>
</feature>
<protein>
    <submittedName>
        <fullName evidence="3">Proliferating cell nuclear antigen</fullName>
    </submittedName>
</protein>
<evidence type="ECO:0000313" key="3">
    <source>
        <dbReference type="EMBL" id="QBK86788.1"/>
    </source>
</evidence>
<feature type="domain" description="Proliferating cell nuclear antigen PCNA N-terminal" evidence="2">
    <location>
        <begin position="8"/>
        <end position="122"/>
    </location>
</feature>
<feature type="compositionally biased region" description="Acidic residues" evidence="1">
    <location>
        <begin position="212"/>
        <end position="230"/>
    </location>
</feature>